<evidence type="ECO:0000313" key="1">
    <source>
        <dbReference type="EMBL" id="EDM02707.1"/>
    </source>
</evidence>
<evidence type="ECO:0000313" key="2">
    <source>
        <dbReference type="Proteomes" id="UP000234681"/>
    </source>
</evidence>
<gene>
    <name evidence="1" type="ORF">rCG_61736</name>
</gene>
<dbReference type="EMBL" id="CH473947">
    <property type="protein sequence ID" value="EDM02707.1"/>
    <property type="molecule type" value="Genomic_DNA"/>
</dbReference>
<accession>A6H9K2</accession>
<name>A6H9K2_RAT</name>
<protein>
    <submittedName>
        <fullName evidence="1">RCG61736</fullName>
    </submittedName>
</protein>
<organism evidence="1 2">
    <name type="scientific">Rattus norvegicus</name>
    <name type="common">Rat</name>
    <dbReference type="NCBI Taxonomy" id="10116"/>
    <lineage>
        <taxon>Eukaryota</taxon>
        <taxon>Metazoa</taxon>
        <taxon>Chordata</taxon>
        <taxon>Craniata</taxon>
        <taxon>Vertebrata</taxon>
        <taxon>Euteleostomi</taxon>
        <taxon>Mammalia</taxon>
        <taxon>Eutheria</taxon>
        <taxon>Euarchontoglires</taxon>
        <taxon>Glires</taxon>
        <taxon>Rodentia</taxon>
        <taxon>Myomorpha</taxon>
        <taxon>Muroidea</taxon>
        <taxon>Muridae</taxon>
        <taxon>Murinae</taxon>
        <taxon>Rattus</taxon>
    </lineage>
</organism>
<reference evidence="2" key="1">
    <citation type="submission" date="2005-09" db="EMBL/GenBank/DDBJ databases">
        <authorList>
            <person name="Mural R.J."/>
            <person name="Li P.W."/>
            <person name="Adams M.D."/>
            <person name="Amanatides P.G."/>
            <person name="Baden-Tillson H."/>
            <person name="Barnstead M."/>
            <person name="Chin S.H."/>
            <person name="Dew I."/>
            <person name="Evans C.A."/>
            <person name="Ferriera S."/>
            <person name="Flanigan M."/>
            <person name="Fosler C."/>
            <person name="Glodek A."/>
            <person name="Gu Z."/>
            <person name="Holt R.A."/>
            <person name="Jennings D."/>
            <person name="Kraft C.L."/>
            <person name="Lu F."/>
            <person name="Nguyen T."/>
            <person name="Nusskern D.R."/>
            <person name="Pfannkoch C.M."/>
            <person name="Sitter C."/>
            <person name="Sutton G.G."/>
            <person name="Venter J.C."/>
            <person name="Wang Z."/>
            <person name="Woodage T."/>
            <person name="Zheng X.H."/>
            <person name="Zhong F."/>
        </authorList>
    </citation>
    <scope>NUCLEOTIDE SEQUENCE [LARGE SCALE GENOMIC DNA]</scope>
    <source>
        <strain>BN</strain>
        <strain evidence="2">Sprague-Dawley</strain>
    </source>
</reference>
<sequence>MGLCLLFTLTSFQNCSHNIPRSLPGPELLSHSLGITLKAALLTWPSQSPLCVDIYRRGVRLPMLQRCR</sequence>
<dbReference type="AlphaFoldDB" id="A6H9K2"/>
<dbReference type="Proteomes" id="UP000234681">
    <property type="component" value="Chromosome 6"/>
</dbReference>
<proteinExistence type="predicted"/>